<feature type="chain" id="PRO_5045543916" evidence="1">
    <location>
        <begin position="25"/>
        <end position="77"/>
    </location>
</feature>
<feature type="signal peptide" evidence="1">
    <location>
        <begin position="1"/>
        <end position="24"/>
    </location>
</feature>
<evidence type="ECO:0000313" key="2">
    <source>
        <dbReference type="EMBL" id="WAR09117.1"/>
    </source>
</evidence>
<feature type="non-terminal residue" evidence="2">
    <location>
        <position position="77"/>
    </location>
</feature>
<proteinExistence type="predicted"/>
<sequence length="77" mass="8934">SFFQVLTMTRQIILFCLLAYSCCSDALQQWNCSYCSIEEDNNLIILTINDTFQTDDILLQFSENETFTPTAACEHFF</sequence>
<reference evidence="2" key="1">
    <citation type="submission" date="2022-11" db="EMBL/GenBank/DDBJ databases">
        <title>Centuries of genome instability and evolution in soft-shell clam transmissible cancer (bioRxiv).</title>
        <authorList>
            <person name="Hart S.F.M."/>
            <person name="Yonemitsu M.A."/>
            <person name="Giersch R.M."/>
            <person name="Beal B.F."/>
            <person name="Arriagada G."/>
            <person name="Davis B.W."/>
            <person name="Ostrander E.A."/>
            <person name="Goff S.P."/>
            <person name="Metzger M.J."/>
        </authorList>
    </citation>
    <scope>NUCLEOTIDE SEQUENCE</scope>
    <source>
        <strain evidence="2">MELC-2E11</strain>
        <tissue evidence="2">Siphon/mantle</tissue>
    </source>
</reference>
<evidence type="ECO:0000256" key="1">
    <source>
        <dbReference type="SAM" id="SignalP"/>
    </source>
</evidence>
<keyword evidence="3" id="KW-1185">Reference proteome</keyword>
<keyword evidence="1" id="KW-0732">Signal</keyword>
<dbReference type="EMBL" id="CP111017">
    <property type="protein sequence ID" value="WAR09117.1"/>
    <property type="molecule type" value="Genomic_DNA"/>
</dbReference>
<accession>A0ABY7EJK6</accession>
<protein>
    <submittedName>
        <fullName evidence="2">Uncharacterized protein</fullName>
    </submittedName>
</protein>
<dbReference type="Proteomes" id="UP001164746">
    <property type="component" value="Chromosome 6"/>
</dbReference>
<organism evidence="2 3">
    <name type="scientific">Mya arenaria</name>
    <name type="common">Soft-shell clam</name>
    <dbReference type="NCBI Taxonomy" id="6604"/>
    <lineage>
        <taxon>Eukaryota</taxon>
        <taxon>Metazoa</taxon>
        <taxon>Spiralia</taxon>
        <taxon>Lophotrochozoa</taxon>
        <taxon>Mollusca</taxon>
        <taxon>Bivalvia</taxon>
        <taxon>Autobranchia</taxon>
        <taxon>Heteroconchia</taxon>
        <taxon>Euheterodonta</taxon>
        <taxon>Imparidentia</taxon>
        <taxon>Neoheterodontei</taxon>
        <taxon>Myida</taxon>
        <taxon>Myoidea</taxon>
        <taxon>Myidae</taxon>
        <taxon>Mya</taxon>
    </lineage>
</organism>
<name>A0ABY7EJK6_MYAAR</name>
<gene>
    <name evidence="2" type="ORF">MAR_019075</name>
</gene>
<evidence type="ECO:0000313" key="3">
    <source>
        <dbReference type="Proteomes" id="UP001164746"/>
    </source>
</evidence>